<comment type="subcellular location">
    <subcellularLocation>
        <location evidence="1">Nucleus</location>
    </subcellularLocation>
</comment>
<evidence type="ECO:0000256" key="6">
    <source>
        <dbReference type="ARBA" id="ARBA00023015"/>
    </source>
</evidence>
<keyword evidence="9" id="KW-0539">Nucleus</keyword>
<dbReference type="SUPFAM" id="SSF57667">
    <property type="entry name" value="beta-beta-alpha zinc fingers"/>
    <property type="match status" value="6"/>
</dbReference>
<dbReference type="PANTHER" id="PTHR24379:SF121">
    <property type="entry name" value="C2H2-TYPE DOMAIN-CONTAINING PROTEIN"/>
    <property type="match status" value="1"/>
</dbReference>
<dbReference type="InterPro" id="IPR012934">
    <property type="entry name" value="Znf_AD"/>
</dbReference>
<keyword evidence="7" id="KW-0238">DNA-binding</keyword>
<keyword evidence="5 11" id="KW-0862">Zinc</keyword>
<keyword evidence="15" id="KW-1185">Reference proteome</keyword>
<feature type="domain" description="C2H2-type" evidence="12">
    <location>
        <begin position="790"/>
        <end position="812"/>
    </location>
</feature>
<feature type="binding site" evidence="11">
    <location>
        <position position="611"/>
    </location>
    <ligand>
        <name>Zn(2+)</name>
        <dbReference type="ChEBI" id="CHEBI:29105"/>
    </ligand>
</feature>
<evidence type="ECO:0000259" key="13">
    <source>
        <dbReference type="PROSITE" id="PS51915"/>
    </source>
</evidence>
<gene>
    <name evidence="14" type="ORF">HW555_003877</name>
</gene>
<evidence type="ECO:0000259" key="12">
    <source>
        <dbReference type="PROSITE" id="PS50157"/>
    </source>
</evidence>
<dbReference type="FunFam" id="3.30.160.60:FF:000065">
    <property type="entry name" value="B-cell CLL/lymphoma 6, member B"/>
    <property type="match status" value="1"/>
</dbReference>
<dbReference type="Gene3D" id="3.30.160.60">
    <property type="entry name" value="Classic Zinc Finger"/>
    <property type="match status" value="10"/>
</dbReference>
<feature type="binding site" evidence="11">
    <location>
        <position position="608"/>
    </location>
    <ligand>
        <name>Zn(2+)</name>
        <dbReference type="ChEBI" id="CHEBI:29105"/>
    </ligand>
</feature>
<feature type="domain" description="C2H2-type" evidence="12">
    <location>
        <begin position="485"/>
        <end position="512"/>
    </location>
</feature>
<keyword evidence="6" id="KW-0805">Transcription regulation</keyword>
<evidence type="ECO:0000256" key="2">
    <source>
        <dbReference type="ARBA" id="ARBA00022723"/>
    </source>
</evidence>
<organism evidence="14 15">
    <name type="scientific">Spodoptera exigua</name>
    <name type="common">Beet armyworm</name>
    <name type="synonym">Noctua fulgens</name>
    <dbReference type="NCBI Taxonomy" id="7107"/>
    <lineage>
        <taxon>Eukaryota</taxon>
        <taxon>Metazoa</taxon>
        <taxon>Ecdysozoa</taxon>
        <taxon>Arthropoda</taxon>
        <taxon>Hexapoda</taxon>
        <taxon>Insecta</taxon>
        <taxon>Pterygota</taxon>
        <taxon>Neoptera</taxon>
        <taxon>Endopterygota</taxon>
        <taxon>Lepidoptera</taxon>
        <taxon>Glossata</taxon>
        <taxon>Ditrysia</taxon>
        <taxon>Noctuoidea</taxon>
        <taxon>Noctuidae</taxon>
        <taxon>Amphipyrinae</taxon>
        <taxon>Spodoptera</taxon>
    </lineage>
</organism>
<dbReference type="InterPro" id="IPR013087">
    <property type="entry name" value="Znf_C2H2_type"/>
</dbReference>
<evidence type="ECO:0000256" key="4">
    <source>
        <dbReference type="ARBA" id="ARBA00022771"/>
    </source>
</evidence>
<feature type="domain" description="C2H2-type" evidence="12">
    <location>
        <begin position="426"/>
        <end position="454"/>
    </location>
</feature>
<dbReference type="AlphaFoldDB" id="A0A835GK52"/>
<reference evidence="14" key="1">
    <citation type="submission" date="2020-08" db="EMBL/GenBank/DDBJ databases">
        <title>Spodoptera exigua strain:BAW_Kor-Di-RS1 Genome sequencing and assembly.</title>
        <authorList>
            <person name="Kim J."/>
            <person name="Nam H.Y."/>
            <person name="Kwon M."/>
            <person name="Choi J.H."/>
            <person name="Cho S.R."/>
            <person name="Kim G.-H."/>
        </authorList>
    </citation>
    <scope>NUCLEOTIDE SEQUENCE</scope>
    <source>
        <strain evidence="14">BAW_Kor-Di-RS1</strain>
        <tissue evidence="14">Whole-body</tissue>
    </source>
</reference>
<name>A0A835GK52_SPOEX</name>
<dbReference type="GO" id="GO:0008270">
    <property type="term" value="F:zinc ion binding"/>
    <property type="evidence" value="ECO:0007669"/>
    <property type="project" value="UniProtKB-UniRule"/>
</dbReference>
<feature type="domain" description="C2H2-type" evidence="12">
    <location>
        <begin position="344"/>
        <end position="366"/>
    </location>
</feature>
<evidence type="ECO:0000256" key="1">
    <source>
        <dbReference type="ARBA" id="ARBA00004123"/>
    </source>
</evidence>
<keyword evidence="3" id="KW-0677">Repeat</keyword>
<dbReference type="PROSITE" id="PS51915">
    <property type="entry name" value="ZAD"/>
    <property type="match status" value="1"/>
</dbReference>
<dbReference type="PROSITE" id="PS00028">
    <property type="entry name" value="ZINC_FINGER_C2H2_1"/>
    <property type="match status" value="14"/>
</dbReference>
<protein>
    <submittedName>
        <fullName evidence="14">Uncharacterized protein</fullName>
    </submittedName>
</protein>
<feature type="domain" description="C2H2-type" evidence="12">
    <location>
        <begin position="456"/>
        <end position="484"/>
    </location>
</feature>
<feature type="domain" description="C2H2-type" evidence="12">
    <location>
        <begin position="513"/>
        <end position="536"/>
    </location>
</feature>
<evidence type="ECO:0000256" key="5">
    <source>
        <dbReference type="ARBA" id="ARBA00022833"/>
    </source>
</evidence>
<evidence type="ECO:0000256" key="3">
    <source>
        <dbReference type="ARBA" id="ARBA00022737"/>
    </source>
</evidence>
<evidence type="ECO:0000313" key="14">
    <source>
        <dbReference type="EMBL" id="KAF9419599.1"/>
    </source>
</evidence>
<dbReference type="PANTHER" id="PTHR24379">
    <property type="entry name" value="KRAB AND ZINC FINGER DOMAIN-CONTAINING"/>
    <property type="match status" value="1"/>
</dbReference>
<feature type="domain" description="C2H2-type" evidence="12">
    <location>
        <begin position="902"/>
        <end position="930"/>
    </location>
</feature>
<dbReference type="FunFam" id="3.30.160.60:FF:000646">
    <property type="entry name" value="Myeloid zinc finger 1"/>
    <property type="match status" value="1"/>
</dbReference>
<dbReference type="GO" id="GO:0003677">
    <property type="term" value="F:DNA binding"/>
    <property type="evidence" value="ECO:0007669"/>
    <property type="project" value="UniProtKB-KW"/>
</dbReference>
<dbReference type="GO" id="GO:0005634">
    <property type="term" value="C:nucleus"/>
    <property type="evidence" value="ECO:0007669"/>
    <property type="project" value="UniProtKB-SubCell"/>
</dbReference>
<keyword evidence="2 11" id="KW-0479">Metal-binding</keyword>
<comment type="caution">
    <text evidence="14">The sequence shown here is derived from an EMBL/GenBank/DDBJ whole genome shotgun (WGS) entry which is preliminary data.</text>
</comment>
<dbReference type="FunFam" id="3.30.160.60:FF:000110">
    <property type="entry name" value="Zinc finger protein-like"/>
    <property type="match status" value="1"/>
</dbReference>
<feature type="domain" description="ZAD" evidence="13">
    <location>
        <begin position="556"/>
        <end position="635"/>
    </location>
</feature>
<evidence type="ECO:0000256" key="9">
    <source>
        <dbReference type="ARBA" id="ARBA00023242"/>
    </source>
</evidence>
<evidence type="ECO:0000313" key="15">
    <source>
        <dbReference type="Proteomes" id="UP000648187"/>
    </source>
</evidence>
<feature type="domain" description="C2H2-type" evidence="12">
    <location>
        <begin position="959"/>
        <end position="986"/>
    </location>
</feature>
<dbReference type="Pfam" id="PF00096">
    <property type="entry name" value="zf-C2H2"/>
    <property type="match status" value="7"/>
</dbReference>
<dbReference type="PROSITE" id="PS50157">
    <property type="entry name" value="ZINC_FINGER_C2H2_2"/>
    <property type="match status" value="12"/>
</dbReference>
<dbReference type="InterPro" id="IPR036236">
    <property type="entry name" value="Znf_C2H2_sf"/>
</dbReference>
<dbReference type="EMBL" id="JACKWZ010000041">
    <property type="protein sequence ID" value="KAF9419599.1"/>
    <property type="molecule type" value="Genomic_DNA"/>
</dbReference>
<sequence>MESNIKEIETETGPLTNPTDIANYECYKDMANDYYFGNKIENYCDMLINVFNIKITTANGHRNLICEECVSKLRDAAAFKRKVLDIQEAMRNRIGWESFAADLSTKFEDNNNAIYDCNLELSDTIEDSDFHWENFTDTEKGQALVISFNQDKFDSKETQKSMFPINDTSFSKNDGLKSSNDVKLKTKRSVKNSNVTVSKENLQIPTENDDSKKHLTDAIINDEDYSNDTYAKLIDKEDDDYDFEDNIKDSDSRIIKKKSCAEFSHLRDHYSTHRNPKTLSLIVGRLRGLSCKNAEITDLKCNNCSENCNNLPDLIEHLKSKHDISLRGTEHYLVPYKLQDGCPYQCLLCDEKFKSYMKLSIHMNSHFPYNVCEICGQSFINRRCLRMHVQCQHKEKKCSKCPAVFLTSASRIKHLRQAHGIKNTKRYCNLCNKHFLYTYMVDEHKIKEHGFKRPICNCPECGKTFCSPVNLKTHIRSVHIKERNYPCSKCGLRFFTKCDQKRHERTHEEFRSFCCTYCESKFKTKDSWRRHLRRQHGHVFGGMDTEIMVETLPLLGMCNLCLNEGAVKSMLVGHKYNGKSEVYSEMLVKCFSIDVSILQLGDTKRLICEFCISRLRDCVLFRDLVEVSLNTLETSYKLQKIKSEIKSEPEECTRKTRSKSVKKITKCTVKKHHDFTETESMLKTGLFPFKIRKNRTFSCSICPEKSTNLDDIKVHVVDHNKTNLHMAFKKMIFSNSQRFYKCGTKLRCKICTTDVATYEELRQHVENCTRLKFSNRRWNNLPFKLEKDQLDCPVCKKTFLNYVSLNTHMNIHYPNYICENCGKAFASKARLRGHMRTHEVGNFPCKYCNATFDRVTKRENHVSKEHKSGIRYACKRCNISLTSFYARQKHLAEVHNEELKRYKCKACPQSYITPGHLSSHVRRDHLNERNHKCDKCDLAFYTKNALKMHMIKHDGERIHTCPVCQKSYQRKKTLREHLRIHNNDKRFVCPVCGRAFTQKCTLKGHLKVHERKPDIDDRVVPPLHSI</sequence>
<dbReference type="SMART" id="SM00868">
    <property type="entry name" value="zf-AD"/>
    <property type="match status" value="2"/>
</dbReference>
<feature type="domain" description="C2H2-type" evidence="12">
    <location>
        <begin position="931"/>
        <end position="958"/>
    </location>
</feature>
<evidence type="ECO:0000256" key="10">
    <source>
        <dbReference type="PROSITE-ProRule" id="PRU00042"/>
    </source>
</evidence>
<dbReference type="Pfam" id="PF13912">
    <property type="entry name" value="zf-C2H2_6"/>
    <property type="match status" value="1"/>
</dbReference>
<keyword evidence="4 10" id="KW-0863">Zinc-finger</keyword>
<dbReference type="Proteomes" id="UP000648187">
    <property type="component" value="Unassembled WGS sequence"/>
</dbReference>
<evidence type="ECO:0000256" key="11">
    <source>
        <dbReference type="PROSITE-ProRule" id="PRU01263"/>
    </source>
</evidence>
<feature type="binding site" evidence="11">
    <location>
        <position position="561"/>
    </location>
    <ligand>
        <name>Zn(2+)</name>
        <dbReference type="ChEBI" id="CHEBI:29105"/>
    </ligand>
</feature>
<dbReference type="SMART" id="SM00355">
    <property type="entry name" value="ZnF_C2H2"/>
    <property type="match status" value="18"/>
</dbReference>
<feature type="domain" description="C2H2-type" evidence="12">
    <location>
        <begin position="987"/>
        <end position="1014"/>
    </location>
</feature>
<feature type="binding site" evidence="11">
    <location>
        <position position="558"/>
    </location>
    <ligand>
        <name>Zn(2+)</name>
        <dbReference type="ChEBI" id="CHEBI:29105"/>
    </ligand>
</feature>
<evidence type="ECO:0000256" key="8">
    <source>
        <dbReference type="ARBA" id="ARBA00023163"/>
    </source>
</evidence>
<keyword evidence="8" id="KW-0804">Transcription</keyword>
<feature type="domain" description="C2H2-type" evidence="12">
    <location>
        <begin position="816"/>
        <end position="838"/>
    </location>
</feature>
<feature type="domain" description="C2H2-type" evidence="12">
    <location>
        <begin position="370"/>
        <end position="398"/>
    </location>
</feature>
<proteinExistence type="predicted"/>
<accession>A0A835GK52</accession>
<evidence type="ECO:0000256" key="7">
    <source>
        <dbReference type="ARBA" id="ARBA00023125"/>
    </source>
</evidence>